<dbReference type="EMBL" id="MU003496">
    <property type="protein sequence ID" value="KAF2475253.1"/>
    <property type="molecule type" value="Genomic_DNA"/>
</dbReference>
<keyword evidence="2" id="KW-1185">Reference proteome</keyword>
<evidence type="ECO:0000313" key="1">
    <source>
        <dbReference type="EMBL" id="KAF2475253.1"/>
    </source>
</evidence>
<evidence type="ECO:0000313" key="2">
    <source>
        <dbReference type="Proteomes" id="UP000799755"/>
    </source>
</evidence>
<dbReference type="Proteomes" id="UP000799755">
    <property type="component" value="Unassembled WGS sequence"/>
</dbReference>
<reference evidence="1" key="1">
    <citation type="journal article" date="2020" name="Stud. Mycol.">
        <title>101 Dothideomycetes genomes: a test case for predicting lifestyles and emergence of pathogens.</title>
        <authorList>
            <person name="Haridas S."/>
            <person name="Albert R."/>
            <person name="Binder M."/>
            <person name="Bloem J."/>
            <person name="Labutti K."/>
            <person name="Salamov A."/>
            <person name="Andreopoulos B."/>
            <person name="Baker S."/>
            <person name="Barry K."/>
            <person name="Bills G."/>
            <person name="Bluhm B."/>
            <person name="Cannon C."/>
            <person name="Castanera R."/>
            <person name="Culley D."/>
            <person name="Daum C."/>
            <person name="Ezra D."/>
            <person name="Gonzalez J."/>
            <person name="Henrissat B."/>
            <person name="Kuo A."/>
            <person name="Liang C."/>
            <person name="Lipzen A."/>
            <person name="Lutzoni F."/>
            <person name="Magnuson J."/>
            <person name="Mondo S."/>
            <person name="Nolan M."/>
            <person name="Ohm R."/>
            <person name="Pangilinan J."/>
            <person name="Park H.-J."/>
            <person name="Ramirez L."/>
            <person name="Alfaro M."/>
            <person name="Sun H."/>
            <person name="Tritt A."/>
            <person name="Yoshinaga Y."/>
            <person name="Zwiers L.-H."/>
            <person name="Turgeon B."/>
            <person name="Goodwin S."/>
            <person name="Spatafora J."/>
            <person name="Crous P."/>
            <person name="Grigoriev I."/>
        </authorList>
    </citation>
    <scope>NUCLEOTIDE SEQUENCE</scope>
    <source>
        <strain evidence="1">ATCC 200398</strain>
    </source>
</reference>
<proteinExistence type="predicted"/>
<organism evidence="1 2">
    <name type="scientific">Lindgomyces ingoldianus</name>
    <dbReference type="NCBI Taxonomy" id="673940"/>
    <lineage>
        <taxon>Eukaryota</taxon>
        <taxon>Fungi</taxon>
        <taxon>Dikarya</taxon>
        <taxon>Ascomycota</taxon>
        <taxon>Pezizomycotina</taxon>
        <taxon>Dothideomycetes</taxon>
        <taxon>Pleosporomycetidae</taxon>
        <taxon>Pleosporales</taxon>
        <taxon>Lindgomycetaceae</taxon>
        <taxon>Lindgomyces</taxon>
    </lineage>
</organism>
<protein>
    <submittedName>
        <fullName evidence="1">Uncharacterized protein</fullName>
    </submittedName>
</protein>
<gene>
    <name evidence="1" type="ORF">BDR25DRAFT_382128</name>
</gene>
<comment type="caution">
    <text evidence="1">The sequence shown here is derived from an EMBL/GenBank/DDBJ whole genome shotgun (WGS) entry which is preliminary data.</text>
</comment>
<accession>A0ACB6R906</accession>
<name>A0ACB6R906_9PLEO</name>
<sequence length="1464" mass="163030">MNSTPLFGIGSGAQSTILPTPPLSQTVILPARQAEIQVPSNSQLPPLVQILDIFFRQNATGQFFSGATAMNDAQFTGQRPIVGVGHHFVVYASPFAKLDTTPERVARVGGEVYCIKSPNLDRGLNEKGFRKEYYHTVLEELRVLSHPSLINHENIIGLLGLDFLEDYDDFRLAWPLLLVEYSEFGTLDAFQEDLGGLQPTCVRNLLLDIAIGLQTLHNCNIIHGDVKSENVLVFGHPIRQYVAKLSDFGLAVVSPSAAEQHYLPGCTWLWSAPEAQQKLSVLGMQLTDVYSFGLTAWRVLMNCQDPFQWISRNLEAPSNQHQFVQQMKMSPAFPQAVIQSLSGLGNSGFARQVIVATLSLEPTERSLESAIHALSDSGFGRSDAASVNPSRDLSENTQQIWEPESPEAVVRTLTNVFPWDFLTLQSRPSVIFSLLEDLEAIMSSNTPAALPAATIHFKLITTPGIQLGDKSVANQVRILHRLCDLGSQSHRAIAHIYCKLNKQALPGCFSTSWLEEAAWVGSFSALHTLKVDFPGDFHEWERKIEDNASNSAAGNIGNYDHMLLAYCRTGNLPQCHAMLDAGASALSDWDEPGALHFLAVHRDADLSTLTDRLIDAGAALDHWEGSEMDDDFLLGRCSGTPMHWAVFHQNLAFIRVLARRDKSVQEANLKRAFFIAAVMNFHDVLEILWDWAMDGNYNVPTEWVSTFRIVAAAHLEHHLPRLLRHGDNVDIAMSQTFEILFMMSSPSKPECSSCIDLLNLGVIHNRTGFVQYLLRRFDIPKTISIPHEKKDVFLSYAILSGFVDMFELFYEYKLFSLDHRSSADKFTGIQMCLAARQRNPVFVRRYIEWGCSVDEMGDSQVAEWTPFTMAVQCGLYDIASMLLQHGADKDATTGWLGGTTPLFHILHAWPDVPISRVKYLLEDLPRQGFGHVSFIGWPANGANILYCFSMAVWSHYRNSYKFSETMKFVLSMMGDKTCINQLDRIGCTALNQAARSGNLEVVRVLIEAGADVNGGLGIAPLDAALEWRDKWAKKEREAMKRQVIGERRHATKIRERADELIHLLQLNGAQERGVIENNQMMMSTITSGNYKLPSMEMLFEMASVLFDKSSTVNQGSIKPHPTKRDDFTAHHGITNRTQKAFRMFGRMIDQSLGSTSNPHPRFKSRQKIVVTLYCPHSCHPWLPCQFANGYDPQGGNQGSSPSTKSNVSQPISQLHILQSPGRQNDQWNSSTSTLIPSPQKSQPLASQSNQNQQVRPITMPGMPTMPISGFHSELNRPNTLPSMSSMQIFSEVNHLPSGTTDSSQTAPSPQWHPPIAVSPQHQPPYQSPNHRASLSPPTRSSELVISRLRTSLTSIRSPSSLSPSSSTDDLYSLDPPSNTQPPLDSIGARSLEILRSEFSQPIQLLYRACGVEEIIDIALIESTVADALGADLMRELKISFVPELQKDGRELWMHLCCVVIQENE</sequence>